<feature type="region of interest" description="Disordered" evidence="3">
    <location>
        <begin position="5227"/>
        <end position="5256"/>
    </location>
</feature>
<feature type="domain" description="Ig-like" evidence="4">
    <location>
        <begin position="524"/>
        <end position="615"/>
    </location>
</feature>
<dbReference type="InterPro" id="IPR013783">
    <property type="entry name" value="Ig-like_fold"/>
</dbReference>
<feature type="region of interest" description="Disordered" evidence="3">
    <location>
        <begin position="5005"/>
        <end position="5175"/>
    </location>
</feature>
<feature type="compositionally biased region" description="Low complexity" evidence="3">
    <location>
        <begin position="5472"/>
        <end position="5485"/>
    </location>
</feature>
<dbReference type="InterPro" id="IPR007110">
    <property type="entry name" value="Ig-like_dom"/>
</dbReference>
<feature type="domain" description="Ig-like" evidence="4">
    <location>
        <begin position="76"/>
        <end position="165"/>
    </location>
</feature>
<feature type="compositionally biased region" description="Polar residues" evidence="3">
    <location>
        <begin position="5499"/>
        <end position="5509"/>
    </location>
</feature>
<keyword evidence="1" id="KW-0393">Immunoglobulin domain</keyword>
<dbReference type="GO" id="GO:0004672">
    <property type="term" value="F:protein kinase activity"/>
    <property type="evidence" value="ECO:0007669"/>
    <property type="project" value="TreeGrafter"/>
</dbReference>
<feature type="region of interest" description="Disordered" evidence="3">
    <location>
        <begin position="5363"/>
        <end position="5451"/>
    </location>
</feature>
<accession>A0A0N4ZWN6</accession>
<feature type="compositionally biased region" description="Polar residues" evidence="3">
    <location>
        <begin position="5145"/>
        <end position="5160"/>
    </location>
</feature>
<dbReference type="SMART" id="SM00408">
    <property type="entry name" value="IGc2"/>
    <property type="match status" value="5"/>
</dbReference>
<evidence type="ECO:0000313" key="5">
    <source>
        <dbReference type="Proteomes" id="UP000038045"/>
    </source>
</evidence>
<keyword evidence="2" id="KW-0175">Coiled coil</keyword>
<protein>
    <submittedName>
        <fullName evidence="6">Ig-like domain-containing protein</fullName>
    </submittedName>
</protein>
<dbReference type="PANTHER" id="PTHR47633:SF7">
    <property type="entry name" value="TITIN HOMOLOG"/>
    <property type="match status" value="1"/>
</dbReference>
<feature type="domain" description="Ig-like" evidence="4">
    <location>
        <begin position="1333"/>
        <end position="1426"/>
    </location>
</feature>
<dbReference type="WBParaSite" id="PTRK_0001310200.1">
    <property type="protein sequence ID" value="PTRK_0001310200.1"/>
    <property type="gene ID" value="PTRK_0001310200"/>
</dbReference>
<dbReference type="CDD" id="cd00096">
    <property type="entry name" value="Ig"/>
    <property type="match status" value="2"/>
</dbReference>
<dbReference type="SUPFAM" id="SSF48726">
    <property type="entry name" value="Immunoglobulin"/>
    <property type="match status" value="14"/>
</dbReference>
<feature type="compositionally biased region" description="Basic and acidic residues" evidence="3">
    <location>
        <begin position="5134"/>
        <end position="5143"/>
    </location>
</feature>
<feature type="domain" description="Ig-like" evidence="4">
    <location>
        <begin position="3335"/>
        <end position="3432"/>
    </location>
</feature>
<feature type="compositionally biased region" description="Basic and acidic residues" evidence="3">
    <location>
        <begin position="4903"/>
        <end position="4927"/>
    </location>
</feature>
<feature type="domain" description="Ig-like" evidence="4">
    <location>
        <begin position="1904"/>
        <end position="1992"/>
    </location>
</feature>
<proteinExistence type="predicted"/>
<feature type="compositionally biased region" description="Basic and acidic residues" evidence="3">
    <location>
        <begin position="5106"/>
        <end position="5121"/>
    </location>
</feature>
<feature type="compositionally biased region" description="Basic and acidic residues" evidence="3">
    <location>
        <begin position="5488"/>
        <end position="5497"/>
    </location>
</feature>
<feature type="compositionally biased region" description="Basic and acidic residues" evidence="3">
    <location>
        <begin position="5061"/>
        <end position="5087"/>
    </location>
</feature>
<feature type="domain" description="Ig-like" evidence="4">
    <location>
        <begin position="3776"/>
        <end position="3867"/>
    </location>
</feature>
<evidence type="ECO:0000256" key="2">
    <source>
        <dbReference type="SAM" id="Coils"/>
    </source>
</evidence>
<feature type="domain" description="Ig-like" evidence="4">
    <location>
        <begin position="3139"/>
        <end position="3234"/>
    </location>
</feature>
<feature type="coiled-coil region" evidence="2">
    <location>
        <begin position="2565"/>
        <end position="2604"/>
    </location>
</feature>
<keyword evidence="5" id="KW-1185">Reference proteome</keyword>
<dbReference type="Proteomes" id="UP000038045">
    <property type="component" value="Unplaced"/>
</dbReference>
<feature type="compositionally biased region" description="Basic and acidic residues" evidence="3">
    <location>
        <begin position="5370"/>
        <end position="5416"/>
    </location>
</feature>
<dbReference type="InterPro" id="IPR036179">
    <property type="entry name" value="Ig-like_dom_sf"/>
</dbReference>
<feature type="compositionally biased region" description="Basic and acidic residues" evidence="3">
    <location>
        <begin position="5013"/>
        <end position="5041"/>
    </location>
</feature>
<evidence type="ECO:0000256" key="1">
    <source>
        <dbReference type="ARBA" id="ARBA00023319"/>
    </source>
</evidence>
<feature type="region of interest" description="Disordered" evidence="3">
    <location>
        <begin position="4884"/>
        <end position="4927"/>
    </location>
</feature>
<dbReference type="PANTHER" id="PTHR47633">
    <property type="entry name" value="IMMUNOGLOBULIN"/>
    <property type="match status" value="1"/>
</dbReference>
<dbReference type="Gene3D" id="2.60.40.10">
    <property type="entry name" value="Immunoglobulins"/>
    <property type="match status" value="14"/>
</dbReference>
<dbReference type="FunFam" id="2.60.40.10:FF:000107">
    <property type="entry name" value="Myosin, light chain kinase a"/>
    <property type="match status" value="3"/>
</dbReference>
<feature type="compositionally biased region" description="Basic and acidic residues" evidence="3">
    <location>
        <begin position="5231"/>
        <end position="5253"/>
    </location>
</feature>
<feature type="region of interest" description="Disordered" evidence="3">
    <location>
        <begin position="5468"/>
        <end position="5509"/>
    </location>
</feature>
<sequence length="5509" mass="627726">MDKSNDSSIKKNDNHSIPSSLTSVLTNRSLVLVRDLDNSDVVEEIHCHRSQTTDTINFTEEHWSSEIKKLNVKKPPKFIKVIQAYRVLATDKLTLLVEVESNPPAIFEWTINDCNVMYKNGKHISCRHGLNLSQLVVENPEEGIYACKANNGYGTSRSYGYVKVDNDVYKHKKFIPASRSLSQVSLDDKKYYDSPTNNINLPSFINQVPNLMVNLGSEAVIDIEIDSTTPAQFFWFHNDKPFDESNPNYEFYYPTNNRCLILIKMPEAGIYKVIARNNFGEVESSGILEIVSNKQNIIETFIENNSYSLNLVELDDKKNDKNQKNIYYYDTNEQSLKGRNYKSLPRNVHSKNKNISSTINTKKNNKKSIENSSISYSSDEYGQPPCFVKNLPTKITCKVSEKLILSVQVTSNPSAKFIWNINGLEIYKDQTYNIIDEFNKSTLIALPPIIIGKYEIKAFNDYGEVVTFTEIDLLKDDFYGGTYIDKNISFLHNENNSPLPIATSELINKTIFMENIVQPLPQKPILAMDPKMIPPSEIYVSLGEILSLEMKVQSTPSSAFKWYHKNFEVKHSPIISIEQLGDNHSKATFSKPYSGVYKCIASNIHGEAVIETRVTSEYIEDVDLGGIVRNKVVSPIIEYNLPGKSGKNIKKKELPKAPKIIKCLQKTLKVKENERIEFEVEVDSIPPANFIWHHRHFELKPSKNVMIISKDNKSKLILLKPQEGKYEVTAMNQMGEDKNCCKVQILYDQTKYFKKEQLKVPYFIKKLDNLNNYHRENNNGIDETFLIVEINNINDLKGYFKWFSNDQEIIEGDYFSIISNSTSSKLIIKHDLPKGIVIRAEYINSDTIIKTNTQPMIAFKNDKINITPIQSSKLPVEVKKVHESEISILPKNKHIISHQKPKFIQQLESICEIQLPSDESQAQLSSYVLNVHVEPHSSGEFKWFVNGNEVIGFSNSTPYLIKQTSPYASTLTFNPYVILDGTFFSCQFITPQGTISTSTQKIKIIKEIKQNIEELSFIKNLDDISNIEYDIYDDNLKQFLSTLNVSVNTQIPGQFRWFINGREIYNDDKVEYDFHVQSNNTESSLTICSLLSNSSVIAVQFSNSQGILFSRTHELQVIDPRKKIIDDELNSNIEEPYFINSLKTIHVKEGENMTCEAILNKAAGDKCIFIWFLNGNPIPIGFSSSSYKNGQRSRLNLPMMTKEMAGDLLVIAENVKGVTEMKGKIVVESSIITVAEKNIVLEKRTAEEIVADSIIGNIPEFGNNGVPNSIIEESKSRDDITEIKKKPESYKLLVKVAESIATTLVAKIFVDALKESSIILAQENLIKSEPNAPFFEIKSEKYTVAEGQNVAIHTVIHGSPMPKVVWYLNNDEIKSTQYGQYYIINTHGHSQLIIKNVEKDKNSGEYYCKVSNIHGEAVYTCKLEITEKQHESEIHNIITQINVPIINESVYGSDDDDRKSEYAEMNVQMLGVTESFNGANDSDVESVNSWINNDDNLELQNIKDDKFVIPFINIKEVDTNESTVFHDVSIKSNLITESIRDSYQDQCTSKIECLEPFLVCSTVDINIVFPEQKFGYIFVQNEEIANSVCASIRACISPVLINDQVIEENLLTEPEKMNEENLNFVINISKPSEEYLHNVKVSSNDSYNSNIYESTDEAIKNLVTCTKYIEMAYKDGDNSNKEKYQSYNLTGTNILVILSSNHVSEEDIEKVIYKFDWEYAELKKISPVNIIKMVVPLRPLKDEFSEFISVDGNIINEENIVIDVIRRNVFNYKLNIIEMPRLIFNIQSSSKVMNKNIVNDTNITDEFFKNEDNAACVIEIVQSPSFLSKANYLWMQSYTEDDNFVQDVWQQTKTKSICEFNEDTSNDVLYDVMKNKDMKQNEESNNNNDSVSTSLSINSHFQRPVFSSLLKNITKYEDDSVNMKVIFSGFPLPQIEWKYNNKNIEEDKNINIICEDGISILSIKKVKKSNEGIYTAVAINDYGITETKCYLEVADQRNGDVYSILLRDYKCKVEKVKRIEHKGHWQLNMMSKENDKDNFVKINRLEKHQTCEVLEQFSLDTISLLSINGYYIHNYISTEMNDSLSIDTTNSQVVKSNNMNSKLDKLASNMEQIIKVTKKYLPHRLSNHKRSRSQGNSTLENERSKDIGYGKKLLNRIRSSSASRKSEDYNEMEEKEIIFDFDIKNRYCDDTTECIIVKSISWISTFLHIHLDTNSSCLATPSFGSLIPLNFIKQNNNSELSLNNLQIDKRGSLASQEVARIMSSTTNNILVPSKLINDNTENDLNQSNEILDSCFENPSTSLYMTANTNRNGSITLVRASPLHSQSTNYNILPSQNVYETINEVEQEWLVEKENVQGFTEIVLPDLPKSRSPKHNSFSKKLMDTLSNPLNKISHPGKAQTLPRNHLTTKPINTLFKSVKKSLTSSSKIIFKKANDNLRHLRHTTSSPNMTKKELKELEKAIVDMSLKLANNEPVSNAHAMAKEELEKAQMEISILNTIDSQDDIMKKSESSKLEFKNLVEDDSIVENLPEEENINKDIESTQNDISYTVIKSKRINDYNDLKIPIDELRNGLKNIQKDFIDMEENEIKKELNKINEKIDNSKNGMEKSVELSKILSLQDRSNHLARMTPLITVVKDKLSYLENSVNERINFSQKYNNKSKKSCEGRDVIHSLLVNINNEIQTIYDLCRQRKDCDNNLETIVNVLNNVCAYIDVIRSKLDIIDSLEKQQLSSSKCKKTTCLLNEDKEEKLFEKKKMIDEMNHLISEYEDLGTENITVSCKVVREEEYEQILIILKPIHFIDDNINSECEDHFYEMSFIEDQSLIDQETLSIRHSPNDFNTAEIKCTIPIRLQIQKIRQNLLDERCSIQMVVEESEYGTDTEVQNKKFLNTLSPNYKRNTKIRSVNDSEMIDKEDEFILPYKSIKTNYLEKIVSIDEKNLESDDESDLIINDIEINVTLKKKVNIKKVSGENCVTSMSYFDNGLIVLKQINVNLIAYVKGTFLELGSGKHFEKNLKEFKDKLDDNEQVSLSEDSDSIFSLNLAKLNVSIVAKSLNDICHYNVEELAFTELEYNVSLKKDYEDKKLDFNDINFESFENAPFNVLVTENNNLTEDGITRSVMSHSSSMKGSSKSLIVSREDSPVNNEFSIPTYIIKKGSTASITCELNTNFSRDGDVSWFKGKKRILYEHGKIDRISHDLLEVLIINNVDDNDADIYSLEVMNDIYPVAYLSIEDGMTESFTKIDPKFISPPQTLFVMEGQKAIISCQTNKEVYNISWYKDKKPIQINDRISFETDPQNYIYKINILEVNLLDQGTYYATFEQETTSINLVVEEMITEKEIAVSSTDDEDNLAEYVVSLNSTATIACELEDDEFVQNFVWKKNGENVFLGDENKIEHVINNKKHYLIIHNTEENDSGIYSVDIDGNQFKVANIVVSEFDEECGLKNYSKKKRISSHSLTRKNLTKTFGEIIINDILIKSSGEIDISMPEESIVKSINNLNTEKSYLLSQENISKDCVLNDENYKDLEVGENTIVINIKIAKTFEEEEYAHINLKKLEEFVYTSQCTSISHTIKSIREEVAYDSDETTITESLSNTPKKQLSFENIKEESFPSVIMEESEYISIGGSSLKKSEDINITTYYSAGNDVEKINELQRRESISLTLSEGSTLSSISSMEFITNSEHQLLHNISLDVHLNKKYETLETEKYIDVGRYICILSPQFISNSLTYEEIEQSIEILQKNQELDTIYTFTDKIMEEDEISIDTNIDTISYSSTSTAYNVPKFIKKLDKTSFVYENESVTFKISYSGIPLPKATWYCNGRIFLNNSNCTILCEDGVSLLRLSDCNILNDNDYITCQIDNPAGSDYTETKIIKLKNEITICNINLKNVDNYKASSIIIIRNDTFFIIKNFGKDYYTNDNLEKDDTNTLESFSLDVPEFTKPLPEQIFSLEHENVYLKCNYKGFPEPTITWKKNGYILGSNEKQDMICEDGIAILRLYNLMEEDSGVYECEAKNGVGTMICKCNLIVEANYKNTTTIVLEIRCCKEPSEAYLGTLVDEKLLNEAIHPALTRFNLVDDDRRSSEKSITDKEDFQLYPLITRSSDDCNDETPPTFIKVLPKMKEINQGDNIDFKVLFIGEPIPEIEWNFDENAIAGEVQKTTEDGVAIFKATNVISDLILSCVAKNQNGEEKCFCKIVLKSGPDGKTIIAEKIQNDDASSIKNSNDNCNESVEKSEIFDKNNLDQKHIDNSNKNDLSLKLDSSYEISNFADEVTNNIFSSLSNDMKTYIENEKTFIVKKNNLFEQTTDLNLLPKEISLGDDINQKETNVVLLEESINTPDVSVIPSTSLSPTTNDISETKIKQEVDNLTIKIMDSTKDEFDIVDISPDVKEEYDIIELKNYEQNSPTSKSISDDELVMIEKFVASQENDINSDTCSIISQDSESIVTKKITIIEETPNSKDMLASLNLDICLNRSICNEEVTIYIGPSGFEMLPCVKDITLEVKNEKKNIEDINGDENSCLIESMSLVLETVIDKLVLDAFNEAFAEIIKMDLNNMKGIVEIQNAQKLEMEKFEKNNNELSSEDDDSGRNVGNNVTVTKPDECMSLNIEVLYEEYEQCFACYKMKPKVKKHRKKKDMSSKESPLEDEIIEPKSSNLEQNIKFKTMDDSNVELEIDFIMESPKDGVLVEVLYEEFYEMIGKYGDNVDQSIEPKKEENVIEFNCEVVKEEQDVKIQVEALYEEYIKAKGIVNNDLAIIIEEETELSNCEMLDNKSVNNDSIVAISNEGAPTIDKDIIIEKDSEKNIINIEVEYDDFEQDYVQIQNNEEIFNQTEQCSKLDKEQIDSDKSVEIPHETKESFEKLNEELESFEIVEIPSIDHEQSKQDSDKIPEELNDDMVQEPSPSKIDLMLPIKPDEDKLSNVEVEEKKDSVSTGEIPKDETFIDKPILTSDISQEKKLDLIDENNTIALESAKEPSLDSEAKEKLIDATIDTSENDEKKEKNVILLEDQPKLTNEVVESGLDNQKRKEIPSEDSNISKEHEAINEQKDIPLKVESLPECVIQEPTSSELDISDRTIERKPDEDKLSNVEVEEKKDSVSTEEITPLIDENKSISLESAKEPSLDSEAKDKLLDATIEPSIDTSENDEKKEKEKVMPTQSNEIIVVSDSTEVSLEDQPKLTNEVVESGLDNQKRKDISSVDGTITKEHEAINEQKDIPLKIETLTECVIQEPISSELDISDGSIERKPDEDKLSNIGVEEKKDSVPTEEISNAETFIDKPLLTSDISQEMKPDVIDENKTIALESAKESPLDSVSKVDEIISLEQVSNVPKDKLLHATIEPTIDTSENDIKKEKVMPTQSNEIIVVSDSTEVSLEIPSEDSNISKEHEAINEQKDISNIEGVKKKDSVPTEEISKDETNNLELSKDKPLSTSDISQEMKPDLIDENKTISLESAKEPSLDSVSKVDERISLEQVSNVPKDKLIDATTEPTIEPTIDTSENDEKKEKEKVMPTQSNEIIVVS</sequence>
<reference evidence="6" key="1">
    <citation type="submission" date="2017-02" db="UniProtKB">
        <authorList>
            <consortium name="WormBaseParasite"/>
        </authorList>
    </citation>
    <scope>IDENTIFICATION</scope>
</reference>
<dbReference type="InterPro" id="IPR003599">
    <property type="entry name" value="Ig_sub"/>
</dbReference>
<dbReference type="PROSITE" id="PS50835">
    <property type="entry name" value="IG_LIKE"/>
    <property type="match status" value="9"/>
</dbReference>
<evidence type="ECO:0000313" key="6">
    <source>
        <dbReference type="WBParaSite" id="PTRK_0001310200.1"/>
    </source>
</evidence>
<dbReference type="STRING" id="131310.A0A0N4ZWN6"/>
<feature type="domain" description="Ig-like" evidence="4">
    <location>
        <begin position="3242"/>
        <end position="3325"/>
    </location>
</feature>
<dbReference type="InterPro" id="IPR013098">
    <property type="entry name" value="Ig_I-set"/>
</dbReference>
<dbReference type="SMART" id="SM00409">
    <property type="entry name" value="IG"/>
    <property type="match status" value="11"/>
</dbReference>
<organism evidence="5 6">
    <name type="scientific">Parastrongyloides trichosuri</name>
    <name type="common">Possum-specific nematode worm</name>
    <dbReference type="NCBI Taxonomy" id="131310"/>
    <lineage>
        <taxon>Eukaryota</taxon>
        <taxon>Metazoa</taxon>
        <taxon>Ecdysozoa</taxon>
        <taxon>Nematoda</taxon>
        <taxon>Chromadorea</taxon>
        <taxon>Rhabditida</taxon>
        <taxon>Tylenchina</taxon>
        <taxon>Panagrolaimomorpha</taxon>
        <taxon>Strongyloidoidea</taxon>
        <taxon>Strongyloididae</taxon>
        <taxon>Parastrongyloides</taxon>
    </lineage>
</organism>
<feature type="domain" description="Ig-like" evidence="4">
    <location>
        <begin position="3930"/>
        <end position="4008"/>
    </location>
</feature>
<evidence type="ECO:0000256" key="3">
    <source>
        <dbReference type="SAM" id="MobiDB-lite"/>
    </source>
</evidence>
<name>A0A0N4ZWN6_PARTI</name>
<dbReference type="Pfam" id="PF07679">
    <property type="entry name" value="I-set"/>
    <property type="match status" value="7"/>
</dbReference>
<evidence type="ECO:0000259" key="4">
    <source>
        <dbReference type="PROSITE" id="PS50835"/>
    </source>
</evidence>
<dbReference type="InterPro" id="IPR003598">
    <property type="entry name" value="Ig_sub2"/>
</dbReference>
<feature type="compositionally biased region" description="Basic and acidic residues" evidence="3">
    <location>
        <begin position="5424"/>
        <end position="5451"/>
    </location>
</feature>